<feature type="transmembrane region" description="Helical" evidence="4">
    <location>
        <begin position="20"/>
        <end position="48"/>
    </location>
</feature>
<evidence type="ECO:0000256" key="4">
    <source>
        <dbReference type="SAM" id="Phobius"/>
    </source>
</evidence>
<dbReference type="EMBL" id="JBAKIA010000004">
    <property type="protein sequence ID" value="MEJ8474202.1"/>
    <property type="molecule type" value="Genomic_DNA"/>
</dbReference>
<feature type="transmembrane region" description="Helical" evidence="4">
    <location>
        <begin position="54"/>
        <end position="77"/>
    </location>
</feature>
<keyword evidence="7" id="KW-1185">Reference proteome</keyword>
<protein>
    <submittedName>
        <fullName evidence="6">MFS transporter</fullName>
    </submittedName>
</protein>
<dbReference type="Pfam" id="PF07690">
    <property type="entry name" value="MFS_1"/>
    <property type="match status" value="1"/>
</dbReference>
<evidence type="ECO:0000256" key="2">
    <source>
        <dbReference type="ARBA" id="ARBA00022989"/>
    </source>
</evidence>
<feature type="transmembrane region" description="Helical" evidence="4">
    <location>
        <begin position="314"/>
        <end position="335"/>
    </location>
</feature>
<dbReference type="SUPFAM" id="SSF103473">
    <property type="entry name" value="MFS general substrate transporter"/>
    <property type="match status" value="1"/>
</dbReference>
<organism evidence="6 7">
    <name type="scientific">Roseibium algae</name>
    <dbReference type="NCBI Taxonomy" id="3123038"/>
    <lineage>
        <taxon>Bacteria</taxon>
        <taxon>Pseudomonadati</taxon>
        <taxon>Pseudomonadota</taxon>
        <taxon>Alphaproteobacteria</taxon>
        <taxon>Hyphomicrobiales</taxon>
        <taxon>Stappiaceae</taxon>
        <taxon>Roseibium</taxon>
    </lineage>
</organism>
<keyword evidence="3 4" id="KW-0472">Membrane</keyword>
<sequence>MSFANPAPAIDDRLAKRNALLLAMAQAVGAASASIVIISGSLVGYMLLDESKSWATVPVSAMVLGTAIGTLPAGMIMRRFGRRVGFMGACLVAVLAGLLAAFAIFIEDFLLFSIGAALTGFANAFAQQYRFAAADTASDAFKPKAISWVMAGGVLAGIVGPQTVIWTKDAFDPILFAGTYVAQAGLALVALMFVAFLKIPKPAYVRGAPTGGRPLREILRQPRFIVSAACAVTTYALMSLVMTATPLAMIACGLSETDAALGIQWHVLAMFGPSFFTGSLIARFGKERIVAIGLALLAGCSIVALMGLDLAHFWIALVLLGLGWNFGFIGATAMLTETYRPEERNMVQATNDFFVFGVVAFASFSSGQLLDVFGWATINWMVFPFVVLCMVLLGWLLTHERRNLPV</sequence>
<feature type="transmembrane region" description="Helical" evidence="4">
    <location>
        <begin position="347"/>
        <end position="366"/>
    </location>
</feature>
<keyword evidence="1 4" id="KW-0812">Transmembrane</keyword>
<dbReference type="Gene3D" id="1.20.1250.20">
    <property type="entry name" value="MFS general substrate transporter like domains"/>
    <property type="match status" value="1"/>
</dbReference>
<comment type="caution">
    <text evidence="6">The sequence shown here is derived from an EMBL/GenBank/DDBJ whole genome shotgun (WGS) entry which is preliminary data.</text>
</comment>
<feature type="transmembrane region" description="Helical" evidence="4">
    <location>
        <begin position="84"/>
        <end position="103"/>
    </location>
</feature>
<feature type="transmembrane region" description="Helical" evidence="4">
    <location>
        <begin position="146"/>
        <end position="167"/>
    </location>
</feature>
<dbReference type="PANTHER" id="PTHR23534:SF1">
    <property type="entry name" value="MAJOR FACILITATOR SUPERFAMILY PROTEIN"/>
    <property type="match status" value="1"/>
</dbReference>
<feature type="domain" description="Major facilitator superfamily (MFS) profile" evidence="5">
    <location>
        <begin position="223"/>
        <end position="406"/>
    </location>
</feature>
<dbReference type="RefSeq" id="WP_340273912.1">
    <property type="nucleotide sequence ID" value="NZ_JBAKIA010000004.1"/>
</dbReference>
<evidence type="ECO:0000313" key="7">
    <source>
        <dbReference type="Proteomes" id="UP001385499"/>
    </source>
</evidence>
<name>A0ABU8TJ63_9HYPH</name>
<feature type="transmembrane region" description="Helical" evidence="4">
    <location>
        <begin position="372"/>
        <end position="397"/>
    </location>
</feature>
<gene>
    <name evidence="6" type="ORF">V6575_08870</name>
</gene>
<dbReference type="InterPro" id="IPR036259">
    <property type="entry name" value="MFS_trans_sf"/>
</dbReference>
<dbReference type="PANTHER" id="PTHR23534">
    <property type="entry name" value="MFS PERMEASE"/>
    <property type="match status" value="1"/>
</dbReference>
<evidence type="ECO:0000259" key="5">
    <source>
        <dbReference type="PROSITE" id="PS50850"/>
    </source>
</evidence>
<feature type="transmembrane region" description="Helical" evidence="4">
    <location>
        <begin position="263"/>
        <end position="282"/>
    </location>
</feature>
<dbReference type="PROSITE" id="PS50850">
    <property type="entry name" value="MFS"/>
    <property type="match status" value="1"/>
</dbReference>
<feature type="transmembrane region" description="Helical" evidence="4">
    <location>
        <begin position="109"/>
        <end position="126"/>
    </location>
</feature>
<evidence type="ECO:0000256" key="1">
    <source>
        <dbReference type="ARBA" id="ARBA00022692"/>
    </source>
</evidence>
<accession>A0ABU8TJ63</accession>
<proteinExistence type="predicted"/>
<reference evidence="6 7" key="1">
    <citation type="submission" date="2024-02" db="EMBL/GenBank/DDBJ databases">
        <title>Roseibium algae sp. nov., isolated from marine alga (Grateloupia sp.), showing potential in myo-inositol conversion.</title>
        <authorList>
            <person name="Wang Y."/>
        </authorList>
    </citation>
    <scope>NUCLEOTIDE SEQUENCE [LARGE SCALE GENOMIC DNA]</scope>
    <source>
        <strain evidence="6 7">H3510</strain>
    </source>
</reference>
<evidence type="ECO:0000256" key="3">
    <source>
        <dbReference type="ARBA" id="ARBA00023136"/>
    </source>
</evidence>
<dbReference type="InterPro" id="IPR020846">
    <property type="entry name" value="MFS_dom"/>
</dbReference>
<keyword evidence="2 4" id="KW-1133">Transmembrane helix</keyword>
<evidence type="ECO:0000313" key="6">
    <source>
        <dbReference type="EMBL" id="MEJ8474202.1"/>
    </source>
</evidence>
<dbReference type="InterPro" id="IPR011701">
    <property type="entry name" value="MFS"/>
</dbReference>
<feature type="transmembrane region" description="Helical" evidence="4">
    <location>
        <begin position="224"/>
        <end position="251"/>
    </location>
</feature>
<feature type="transmembrane region" description="Helical" evidence="4">
    <location>
        <begin position="173"/>
        <end position="197"/>
    </location>
</feature>
<dbReference type="Proteomes" id="UP001385499">
    <property type="component" value="Unassembled WGS sequence"/>
</dbReference>
<feature type="transmembrane region" description="Helical" evidence="4">
    <location>
        <begin position="289"/>
        <end position="308"/>
    </location>
</feature>